<reference evidence="2" key="2">
    <citation type="submission" date="2018-08" db="EMBL/GenBank/DDBJ databases">
        <authorList>
            <consortium name="NCBI Pathogen Detection Project"/>
        </authorList>
    </citation>
    <scope>NUCLEOTIDE SEQUENCE</scope>
    <source>
        <strain evidence="2">W1_5_ERB1</strain>
    </source>
</reference>
<organism evidence="2">
    <name type="scientific">Escherichia coli</name>
    <dbReference type="NCBI Taxonomy" id="562"/>
    <lineage>
        <taxon>Bacteria</taxon>
        <taxon>Pseudomonadati</taxon>
        <taxon>Pseudomonadota</taxon>
        <taxon>Gammaproteobacteria</taxon>
        <taxon>Enterobacterales</taxon>
        <taxon>Enterobacteriaceae</taxon>
        <taxon>Escherichia</taxon>
    </lineage>
</organism>
<dbReference type="Pfam" id="PF13643">
    <property type="entry name" value="DUF4145"/>
    <property type="match status" value="1"/>
</dbReference>
<dbReference type="EMBL" id="DABALL010000088">
    <property type="protein sequence ID" value="HAH1421536.1"/>
    <property type="molecule type" value="Genomic_DNA"/>
</dbReference>
<accession>A0A2X5YNL6</accession>
<dbReference type="Proteomes" id="UP000844228">
    <property type="component" value="Unassembled WGS sequence"/>
</dbReference>
<protein>
    <submittedName>
        <fullName evidence="2">DUF4145 domain-containing protein</fullName>
    </submittedName>
</protein>
<dbReference type="InterPro" id="IPR025285">
    <property type="entry name" value="DUF4145"/>
</dbReference>
<feature type="domain" description="DUF4145" evidence="1">
    <location>
        <begin position="114"/>
        <end position="199"/>
    </location>
</feature>
<comment type="caution">
    <text evidence="2">The sequence shown here is derived from an EMBL/GenBank/DDBJ whole genome shotgun (WGS) entry which is preliminary data.</text>
</comment>
<evidence type="ECO:0000313" key="2">
    <source>
        <dbReference type="EMBL" id="HAH1421536.1"/>
    </source>
</evidence>
<sequence length="231" mass="26301">MKKEILKALCPTCGGLRNCTVHGKLTTSWEDSQYPVYGYHYHHLLQCNGCDTVFYHHNEHFSEHTTHEYRDGEFVETPIDMITTYPAAETFQAPIWLSKLESVDRQLFQIFNEMYSSYTSDHFILSSIGLRTIFDRTAELLQIHPGLPLGEKVEKLKQDGVIGDTEACVISSVIDAGNAAAHRSWSPNKSEFEQMLEAIESFVQRTILGKKSLEHITKQLPPRVTRPKNSA</sequence>
<evidence type="ECO:0000259" key="1">
    <source>
        <dbReference type="Pfam" id="PF13643"/>
    </source>
</evidence>
<gene>
    <name evidence="2" type="ORF">HHH44_005026</name>
</gene>
<dbReference type="RefSeq" id="WP_001514810.1">
    <property type="nucleotide sequence ID" value="NZ_AP027537.1"/>
</dbReference>
<proteinExistence type="predicted"/>
<dbReference type="AlphaFoldDB" id="A0A2X5YNL6"/>
<reference evidence="2" key="1">
    <citation type="journal article" date="2018" name="Genome Biol.">
        <title>SKESA: strategic k-mer extension for scrupulous assemblies.</title>
        <authorList>
            <person name="Souvorov A."/>
            <person name="Agarwala R."/>
            <person name="Lipman D.J."/>
        </authorList>
    </citation>
    <scope>NUCLEOTIDE SEQUENCE [LARGE SCALE GENOMIC DNA]</scope>
    <source>
        <strain evidence="2">W1_5_ERB1</strain>
    </source>
</reference>
<name>A0A2X5YNL6_ECOLX</name>